<protein>
    <recommendedName>
        <fullName evidence="3">Pathogenicity island protein</fullName>
    </recommendedName>
</protein>
<sequence length="72" mass="8368">MLEFDTNEFILLNEVNETLDSVMKETESVYHYSVTDENGEHYHTTDRKGHIIGILEWALDQIVGNIDIEQTI</sequence>
<evidence type="ECO:0008006" key="3">
    <source>
        <dbReference type="Google" id="ProtNLM"/>
    </source>
</evidence>
<proteinExistence type="predicted"/>
<comment type="caution">
    <text evidence="1">The sequence shown here is derived from an EMBL/GenBank/DDBJ whole genome shotgun (WGS) entry which is preliminary data.</text>
</comment>
<organism evidence="1 2">
    <name type="scientific">Staphylococcus haemolyticus</name>
    <dbReference type="NCBI Taxonomy" id="1283"/>
    <lineage>
        <taxon>Bacteria</taxon>
        <taxon>Bacillati</taxon>
        <taxon>Bacillota</taxon>
        <taxon>Bacilli</taxon>
        <taxon>Bacillales</taxon>
        <taxon>Staphylococcaceae</taxon>
        <taxon>Staphylococcus</taxon>
    </lineage>
</organism>
<dbReference type="Proteomes" id="UP000053523">
    <property type="component" value="Unassembled WGS sequence"/>
</dbReference>
<name>A0A2K0A9Y9_STAHA</name>
<evidence type="ECO:0000313" key="1">
    <source>
        <dbReference type="EMBL" id="PNN21836.1"/>
    </source>
</evidence>
<accession>A0A2K0A9Y9</accession>
<dbReference type="EMBL" id="LORN02000015">
    <property type="protein sequence ID" value="PNN21836.1"/>
    <property type="molecule type" value="Genomic_DNA"/>
</dbReference>
<gene>
    <name evidence="1" type="ORF">AL503_008075</name>
</gene>
<evidence type="ECO:0000313" key="2">
    <source>
        <dbReference type="Proteomes" id="UP000053523"/>
    </source>
</evidence>
<dbReference type="AlphaFoldDB" id="A0A2K0A9Y9"/>
<reference evidence="1 2" key="1">
    <citation type="submission" date="2017-12" db="EMBL/GenBank/DDBJ databases">
        <title>FDA dAtabase for Regulatory Grade micrObial Sequences (FDA-ARGOS): Supporting development and validation of Infectious Disease Dx tests.</title>
        <authorList>
            <person name="Hoffmann M."/>
            <person name="Allard M."/>
            <person name="Evans P."/>
            <person name="Brown E."/>
            <person name="Tallon L."/>
            <person name="Sadzewicz L."/>
            <person name="Sengamalay N."/>
            <person name="Ott S."/>
            <person name="Godinez A."/>
            <person name="Nagaraj S."/>
            <person name="Vavikolanu K."/>
            <person name="Aluvathingal J."/>
            <person name="Nadendla S."/>
            <person name="Sichtig H."/>
        </authorList>
    </citation>
    <scope>NUCLEOTIDE SEQUENCE [LARGE SCALE GENOMIC DNA]</scope>
    <source>
        <strain evidence="1 2">FDAARGOS_148</strain>
    </source>
</reference>